<keyword evidence="2" id="KW-0812">Transmembrane</keyword>
<evidence type="ECO:0000256" key="2">
    <source>
        <dbReference type="SAM" id="Phobius"/>
    </source>
</evidence>
<dbReference type="SUPFAM" id="SSF48452">
    <property type="entry name" value="TPR-like"/>
    <property type="match status" value="1"/>
</dbReference>
<feature type="transmembrane region" description="Helical" evidence="2">
    <location>
        <begin position="314"/>
        <end position="333"/>
    </location>
</feature>
<feature type="coiled-coil region" evidence="1">
    <location>
        <begin position="339"/>
        <end position="385"/>
    </location>
</feature>
<evidence type="ECO:0000256" key="1">
    <source>
        <dbReference type="SAM" id="Coils"/>
    </source>
</evidence>
<sequence>MDTIPLSDNDKGLYYLLLNQAKEMTTGELPRPDGGLSLAYDVFVENGDSLHLCRLYCFSGKIFRMKRAWGRAAACYSLAEQLAENDRRTLFQLKTEQGHFYRFKMQPDTEETKLREALDIAFELQDSILISTALHSLSDMFLFYGKYDEGKDLLIRIRNFVPDDDGAVTAGYYKNMGRIYIGRRKPDSALFYIDSAIRRGSLAEQPSYALLKGSAFMEMNRTDSALHYFSSNFDSFSLLQKMEAVHNMHLLYKKTGDSERSMDFLAQYSRYKDSVTLLYRKNQIENIKSFQEYELQRRKILGMKRELMEHELRYYRFAILFLCLCLISVAWIFRILQHRRKLELALQSEKLRLAEITDTQQRTEMELIKEQRDRKELENAKLRQSFEFHKRLNELCIPVITKGTNSLGAIHLTESEWGSIVRNTDACFEDFSSRLNKSYPALHKEDVRFCCLVKMEFSMELLAAIYHIAKGSISRRKMRLKEKMGIEGGSFDDFIKNF</sequence>
<gene>
    <name evidence="3" type="ORF">NE651_10940</name>
</gene>
<comment type="caution">
    <text evidence="3">The sequence shown here is derived from an EMBL/GenBank/DDBJ whole genome shotgun (WGS) entry which is preliminary data.</text>
</comment>
<evidence type="ECO:0000313" key="3">
    <source>
        <dbReference type="EMBL" id="MCQ5083400.1"/>
    </source>
</evidence>
<organism evidence="3 4">
    <name type="scientific">Alistipes onderdonkii</name>
    <dbReference type="NCBI Taxonomy" id="328813"/>
    <lineage>
        <taxon>Bacteria</taxon>
        <taxon>Pseudomonadati</taxon>
        <taxon>Bacteroidota</taxon>
        <taxon>Bacteroidia</taxon>
        <taxon>Bacteroidales</taxon>
        <taxon>Rikenellaceae</taxon>
        <taxon>Alistipes</taxon>
    </lineage>
</organism>
<reference evidence="3" key="1">
    <citation type="submission" date="2022-06" db="EMBL/GenBank/DDBJ databases">
        <title>Isolation of gut microbiota from human fecal samples.</title>
        <authorList>
            <person name="Pamer E.G."/>
            <person name="Barat B."/>
            <person name="Waligurski E."/>
            <person name="Medina S."/>
            <person name="Paddock L."/>
            <person name="Mostad J."/>
        </authorList>
    </citation>
    <scope>NUCLEOTIDE SEQUENCE</scope>
    <source>
        <strain evidence="3">DFI.6.22</strain>
    </source>
</reference>
<keyword evidence="2" id="KW-0472">Membrane</keyword>
<dbReference type="Proteomes" id="UP001205035">
    <property type="component" value="Unassembled WGS sequence"/>
</dbReference>
<keyword evidence="1" id="KW-0175">Coiled coil</keyword>
<dbReference type="AlphaFoldDB" id="A0AAJ1CHV2"/>
<name>A0AAJ1CHV2_9BACT</name>
<proteinExistence type="predicted"/>
<evidence type="ECO:0000313" key="4">
    <source>
        <dbReference type="Proteomes" id="UP001205035"/>
    </source>
</evidence>
<dbReference type="InterPro" id="IPR011990">
    <property type="entry name" value="TPR-like_helical_dom_sf"/>
</dbReference>
<keyword evidence="2" id="KW-1133">Transmembrane helix</keyword>
<dbReference type="EMBL" id="JANGBQ010000016">
    <property type="protein sequence ID" value="MCQ5083400.1"/>
    <property type="molecule type" value="Genomic_DNA"/>
</dbReference>
<dbReference type="RefSeq" id="WP_256166413.1">
    <property type="nucleotide sequence ID" value="NZ_JANGBQ010000016.1"/>
</dbReference>
<accession>A0AAJ1CHV2</accession>
<evidence type="ECO:0008006" key="5">
    <source>
        <dbReference type="Google" id="ProtNLM"/>
    </source>
</evidence>
<dbReference type="Gene3D" id="1.25.40.10">
    <property type="entry name" value="Tetratricopeptide repeat domain"/>
    <property type="match status" value="1"/>
</dbReference>
<protein>
    <recommendedName>
        <fullName evidence="5">Tetratricopeptide repeat protein</fullName>
    </recommendedName>
</protein>